<gene>
    <name evidence="1" type="ORF">GCM10011591_15880</name>
</gene>
<comment type="caution">
    <text evidence="1">The sequence shown here is derived from an EMBL/GenBank/DDBJ whole genome shotgun (WGS) entry which is preliminary data.</text>
</comment>
<evidence type="ECO:0000313" key="2">
    <source>
        <dbReference type="Proteomes" id="UP000612956"/>
    </source>
</evidence>
<dbReference type="AlphaFoldDB" id="A0A917QEE8"/>
<dbReference type="Gene3D" id="3.90.190.10">
    <property type="entry name" value="Protein tyrosine phosphatase superfamily"/>
    <property type="match status" value="1"/>
</dbReference>
<name>A0A917QEE8_9NOCA</name>
<sequence>MPQHFRWDHRDQLLALPSDDHRASARGNPVKNTTELAPQFGERHGFIISHSQLYTRVYIPALRFAYLEAGITQLAKDYGSLDAYLRTGLGLSDATITALRTKLVG</sequence>
<accession>A0A917QEE8</accession>
<dbReference type="InterPro" id="IPR029021">
    <property type="entry name" value="Prot-tyrosine_phosphatase-like"/>
</dbReference>
<keyword evidence="2" id="KW-1185">Reference proteome</keyword>
<reference evidence="1" key="2">
    <citation type="submission" date="2020-09" db="EMBL/GenBank/DDBJ databases">
        <authorList>
            <person name="Sun Q."/>
            <person name="Zhou Y."/>
        </authorList>
    </citation>
    <scope>NUCLEOTIDE SEQUENCE</scope>
    <source>
        <strain evidence="1">CGMCC 4.7278</strain>
    </source>
</reference>
<dbReference type="SUPFAM" id="SSF52799">
    <property type="entry name" value="(Phosphotyrosine protein) phosphatases II"/>
    <property type="match status" value="1"/>
</dbReference>
<dbReference type="Proteomes" id="UP000612956">
    <property type="component" value="Unassembled WGS sequence"/>
</dbReference>
<dbReference type="InterPro" id="IPR026893">
    <property type="entry name" value="Tyr/Ser_Pase_IphP-type"/>
</dbReference>
<protein>
    <submittedName>
        <fullName evidence="1">Uncharacterized protein</fullName>
    </submittedName>
</protein>
<dbReference type="Pfam" id="PF13350">
    <property type="entry name" value="Y_phosphatase3"/>
    <property type="match status" value="1"/>
</dbReference>
<evidence type="ECO:0000313" key="1">
    <source>
        <dbReference type="EMBL" id="GGK45069.1"/>
    </source>
</evidence>
<organism evidence="1 2">
    <name type="scientific">Nocardia camponoti</name>
    <dbReference type="NCBI Taxonomy" id="1616106"/>
    <lineage>
        <taxon>Bacteria</taxon>
        <taxon>Bacillati</taxon>
        <taxon>Actinomycetota</taxon>
        <taxon>Actinomycetes</taxon>
        <taxon>Mycobacteriales</taxon>
        <taxon>Nocardiaceae</taxon>
        <taxon>Nocardia</taxon>
    </lineage>
</organism>
<dbReference type="GO" id="GO:0004721">
    <property type="term" value="F:phosphoprotein phosphatase activity"/>
    <property type="evidence" value="ECO:0007669"/>
    <property type="project" value="InterPro"/>
</dbReference>
<dbReference type="EMBL" id="BMMW01000001">
    <property type="protein sequence ID" value="GGK45069.1"/>
    <property type="molecule type" value="Genomic_DNA"/>
</dbReference>
<reference evidence="1" key="1">
    <citation type="journal article" date="2014" name="Int. J. Syst. Evol. Microbiol.">
        <title>Complete genome sequence of Corynebacterium casei LMG S-19264T (=DSM 44701T), isolated from a smear-ripened cheese.</title>
        <authorList>
            <consortium name="US DOE Joint Genome Institute (JGI-PGF)"/>
            <person name="Walter F."/>
            <person name="Albersmeier A."/>
            <person name="Kalinowski J."/>
            <person name="Ruckert C."/>
        </authorList>
    </citation>
    <scope>NUCLEOTIDE SEQUENCE</scope>
    <source>
        <strain evidence="1">CGMCC 4.7278</strain>
    </source>
</reference>
<proteinExistence type="predicted"/>